<dbReference type="InterPro" id="IPR001261">
    <property type="entry name" value="ArgE/DapE_CS"/>
</dbReference>
<evidence type="ECO:0000256" key="7">
    <source>
        <dbReference type="ARBA" id="ARBA00022723"/>
    </source>
</evidence>
<reference evidence="13" key="2">
    <citation type="journal article" date="2021" name="PeerJ">
        <title>Extensive microbial diversity within the chicken gut microbiome revealed by metagenomics and culture.</title>
        <authorList>
            <person name="Gilroy R."/>
            <person name="Ravi A."/>
            <person name="Getino M."/>
            <person name="Pursley I."/>
            <person name="Horton D.L."/>
            <person name="Alikhan N.F."/>
            <person name="Baker D."/>
            <person name="Gharbi K."/>
            <person name="Hall N."/>
            <person name="Watson M."/>
            <person name="Adriaenssens E.M."/>
            <person name="Foster-Nyarko E."/>
            <person name="Jarju S."/>
            <person name="Secka A."/>
            <person name="Antonio M."/>
            <person name="Oren A."/>
            <person name="Chaudhuri R.R."/>
            <person name="La Ragione R."/>
            <person name="Hildebrand F."/>
            <person name="Pallen M.J."/>
        </authorList>
    </citation>
    <scope>NUCLEOTIDE SEQUENCE</scope>
    <source>
        <strain evidence="13">ChiHcec3-6078</strain>
    </source>
</reference>
<dbReference type="EC" id="3.5.1.18" evidence="5"/>
<gene>
    <name evidence="13" type="ORF">IAC50_05635</name>
</gene>
<dbReference type="Pfam" id="PF01546">
    <property type="entry name" value="Peptidase_M20"/>
    <property type="match status" value="1"/>
</dbReference>
<feature type="domain" description="Peptidase M20 dimerisation" evidence="12">
    <location>
        <begin position="188"/>
        <end position="294"/>
    </location>
</feature>
<comment type="cofactor">
    <cofactor evidence="1">
        <name>Co(2+)</name>
        <dbReference type="ChEBI" id="CHEBI:48828"/>
    </cofactor>
</comment>
<reference evidence="13" key="1">
    <citation type="submission" date="2020-10" db="EMBL/GenBank/DDBJ databases">
        <authorList>
            <person name="Gilroy R."/>
        </authorList>
    </citation>
    <scope>NUCLEOTIDE SEQUENCE</scope>
    <source>
        <strain evidence="13">ChiHcec3-6078</strain>
    </source>
</reference>
<protein>
    <recommendedName>
        <fullName evidence="6">Probable succinyl-diaminopimelate desuccinylase</fullName>
        <ecNumber evidence="5">3.5.1.18</ecNumber>
    </recommendedName>
</protein>
<dbReference type="InterPro" id="IPR011650">
    <property type="entry name" value="Peptidase_M20_dimer"/>
</dbReference>
<dbReference type="Gene3D" id="3.30.70.360">
    <property type="match status" value="1"/>
</dbReference>
<evidence type="ECO:0000256" key="3">
    <source>
        <dbReference type="ARBA" id="ARBA00005130"/>
    </source>
</evidence>
<evidence type="ECO:0000256" key="1">
    <source>
        <dbReference type="ARBA" id="ARBA00001941"/>
    </source>
</evidence>
<sequence length="399" mass="44277">MKEMVSTEKLLASIDEKGAVDFLRRLVSSNSENPPGKEMEIALIIKKELESFGMTAELQRVEDNRYNVIGRLEGDSRETLLFNGHMDTVKIGTLENWTCDPLGGEIHRGRLYGRGSCDMKAGLASMIYALKALAESGIKRRKSILFTGVIDEEVFFKGTQKLIDTDVIRDCVRCYIAEPTDCGLASSLQGAAEFTAVIYGKSAHTGMAEKGTNAIIPMADIAVRLKEEGDRLKKLYLQRGQEVFPTINVGVINGGTDILLVPDRCQMSFDRQVFPEENMESVIEGIKSLFDDVCHFYGVNGHINCNQFFRPWKAVDGNPAVEAVRRAHRNVTGSLPREIIFRGYAEIEMLNRYGIPGALYGPGSIAQAHRPDEFVSIEEMLTAAKTYALIACDFVTENI</sequence>
<organism evidence="13 14">
    <name type="scientific">Candidatus Allocopromorpha excrementigallinarum</name>
    <dbReference type="NCBI Taxonomy" id="2840742"/>
    <lineage>
        <taxon>Bacteria</taxon>
        <taxon>Bacillati</taxon>
        <taxon>Bacillota</taxon>
        <taxon>Clostridia</taxon>
        <taxon>Eubacteriales</taxon>
        <taxon>Eubacteriaceae</taxon>
        <taxon>Eubacteriaceae incertae sedis</taxon>
        <taxon>Candidatus Allocopromorpha</taxon>
    </lineage>
</organism>
<evidence type="ECO:0000256" key="4">
    <source>
        <dbReference type="ARBA" id="ARBA00006247"/>
    </source>
</evidence>
<evidence type="ECO:0000259" key="12">
    <source>
        <dbReference type="Pfam" id="PF07687"/>
    </source>
</evidence>
<dbReference type="CDD" id="cd08659">
    <property type="entry name" value="M20_ArgE_DapE-like"/>
    <property type="match status" value="1"/>
</dbReference>
<evidence type="ECO:0000256" key="5">
    <source>
        <dbReference type="ARBA" id="ARBA00011921"/>
    </source>
</evidence>
<comment type="cofactor">
    <cofactor evidence="2">
        <name>Zn(2+)</name>
        <dbReference type="ChEBI" id="CHEBI:29105"/>
    </cofactor>
</comment>
<keyword evidence="7" id="KW-0479">Metal-binding</keyword>
<keyword evidence="9" id="KW-0862">Zinc</keyword>
<dbReference type="Gene3D" id="3.40.630.10">
    <property type="entry name" value="Zn peptidases"/>
    <property type="match status" value="2"/>
</dbReference>
<dbReference type="InterPro" id="IPR002933">
    <property type="entry name" value="Peptidase_M20"/>
</dbReference>
<dbReference type="SUPFAM" id="SSF55031">
    <property type="entry name" value="Bacterial exopeptidase dimerisation domain"/>
    <property type="match status" value="1"/>
</dbReference>
<evidence type="ECO:0000256" key="10">
    <source>
        <dbReference type="ARBA" id="ARBA00023285"/>
    </source>
</evidence>
<comment type="catalytic activity">
    <reaction evidence="11">
        <text>N-succinyl-(2S,6S)-2,6-diaminopimelate + H2O = (2S,6S)-2,6-diaminopimelate + succinate</text>
        <dbReference type="Rhea" id="RHEA:22608"/>
        <dbReference type="ChEBI" id="CHEBI:15377"/>
        <dbReference type="ChEBI" id="CHEBI:30031"/>
        <dbReference type="ChEBI" id="CHEBI:57609"/>
        <dbReference type="ChEBI" id="CHEBI:58087"/>
        <dbReference type="EC" id="3.5.1.18"/>
    </reaction>
</comment>
<comment type="pathway">
    <text evidence="3">Amino-acid biosynthesis; L-lysine biosynthesis via DAP pathway; LL-2,6-diaminopimelate from (S)-tetrahydrodipicolinate (succinylase route): step 3/3.</text>
</comment>
<evidence type="ECO:0000256" key="9">
    <source>
        <dbReference type="ARBA" id="ARBA00022833"/>
    </source>
</evidence>
<dbReference type="SUPFAM" id="SSF53187">
    <property type="entry name" value="Zn-dependent exopeptidases"/>
    <property type="match status" value="1"/>
</dbReference>
<dbReference type="InterPro" id="IPR036264">
    <property type="entry name" value="Bact_exopeptidase_dim_dom"/>
</dbReference>
<comment type="caution">
    <text evidence="13">The sequence shown here is derived from an EMBL/GenBank/DDBJ whole genome shotgun (WGS) entry which is preliminary data.</text>
</comment>
<dbReference type="InterPro" id="IPR050072">
    <property type="entry name" value="Peptidase_M20A"/>
</dbReference>
<evidence type="ECO:0000313" key="13">
    <source>
        <dbReference type="EMBL" id="HIU25958.1"/>
    </source>
</evidence>
<keyword evidence="10" id="KW-0170">Cobalt</keyword>
<dbReference type="PROSITE" id="PS00758">
    <property type="entry name" value="ARGE_DAPE_CPG2_1"/>
    <property type="match status" value="1"/>
</dbReference>
<dbReference type="InterPro" id="IPR010182">
    <property type="entry name" value="ArgE/DapE"/>
</dbReference>
<name>A0A9D1L7E0_9FIRM</name>
<dbReference type="PANTHER" id="PTHR43808">
    <property type="entry name" value="ACETYLORNITHINE DEACETYLASE"/>
    <property type="match status" value="1"/>
</dbReference>
<evidence type="ECO:0000256" key="6">
    <source>
        <dbReference type="ARBA" id="ARBA00016853"/>
    </source>
</evidence>
<evidence type="ECO:0000256" key="11">
    <source>
        <dbReference type="ARBA" id="ARBA00051301"/>
    </source>
</evidence>
<evidence type="ECO:0000256" key="2">
    <source>
        <dbReference type="ARBA" id="ARBA00001947"/>
    </source>
</evidence>
<dbReference type="AlphaFoldDB" id="A0A9D1L7E0"/>
<evidence type="ECO:0000313" key="14">
    <source>
        <dbReference type="Proteomes" id="UP000824090"/>
    </source>
</evidence>
<dbReference type="GO" id="GO:0009014">
    <property type="term" value="F:succinyl-diaminopimelate desuccinylase activity"/>
    <property type="evidence" value="ECO:0007669"/>
    <property type="project" value="UniProtKB-EC"/>
</dbReference>
<dbReference type="EMBL" id="DVMP01000100">
    <property type="protein sequence ID" value="HIU25958.1"/>
    <property type="molecule type" value="Genomic_DNA"/>
</dbReference>
<dbReference type="Proteomes" id="UP000824090">
    <property type="component" value="Unassembled WGS sequence"/>
</dbReference>
<keyword evidence="8" id="KW-0378">Hydrolase</keyword>
<evidence type="ECO:0000256" key="8">
    <source>
        <dbReference type="ARBA" id="ARBA00022801"/>
    </source>
</evidence>
<dbReference type="NCBIfam" id="TIGR01910">
    <property type="entry name" value="DapE-ArgE"/>
    <property type="match status" value="1"/>
</dbReference>
<dbReference type="Pfam" id="PF07687">
    <property type="entry name" value="M20_dimer"/>
    <property type="match status" value="1"/>
</dbReference>
<dbReference type="GO" id="GO:0046872">
    <property type="term" value="F:metal ion binding"/>
    <property type="evidence" value="ECO:0007669"/>
    <property type="project" value="UniProtKB-KW"/>
</dbReference>
<comment type="similarity">
    <text evidence="4">Belongs to the peptidase M20A family.</text>
</comment>
<accession>A0A9D1L7E0</accession>
<proteinExistence type="inferred from homology"/>